<organism evidence="1 2">
    <name type="scientific">Portunus trituberculatus</name>
    <name type="common">Swimming crab</name>
    <name type="synonym">Neptunus trituberculatus</name>
    <dbReference type="NCBI Taxonomy" id="210409"/>
    <lineage>
        <taxon>Eukaryota</taxon>
        <taxon>Metazoa</taxon>
        <taxon>Ecdysozoa</taxon>
        <taxon>Arthropoda</taxon>
        <taxon>Crustacea</taxon>
        <taxon>Multicrustacea</taxon>
        <taxon>Malacostraca</taxon>
        <taxon>Eumalacostraca</taxon>
        <taxon>Eucarida</taxon>
        <taxon>Decapoda</taxon>
        <taxon>Pleocyemata</taxon>
        <taxon>Brachyura</taxon>
        <taxon>Eubrachyura</taxon>
        <taxon>Portunoidea</taxon>
        <taxon>Portunidae</taxon>
        <taxon>Portuninae</taxon>
        <taxon>Portunus</taxon>
    </lineage>
</organism>
<dbReference type="Proteomes" id="UP000324222">
    <property type="component" value="Unassembled WGS sequence"/>
</dbReference>
<dbReference type="AlphaFoldDB" id="A0A5B7KLW7"/>
<sequence length="68" mass="7722">MAEKDLNLTSAQRYCHSPRRPAILFAAPPHARRYVLHPDAKKTSHSQNIGEFACRVTSFTFPLPLDFP</sequence>
<evidence type="ECO:0000313" key="2">
    <source>
        <dbReference type="Proteomes" id="UP000324222"/>
    </source>
</evidence>
<protein>
    <submittedName>
        <fullName evidence="1">Uncharacterized protein</fullName>
    </submittedName>
</protein>
<proteinExistence type="predicted"/>
<dbReference type="EMBL" id="VSRR010150639">
    <property type="protein sequence ID" value="MPD06338.1"/>
    <property type="molecule type" value="Genomic_DNA"/>
</dbReference>
<keyword evidence="2" id="KW-1185">Reference proteome</keyword>
<reference evidence="1 2" key="1">
    <citation type="submission" date="2019-05" db="EMBL/GenBank/DDBJ databases">
        <title>Another draft genome of Portunus trituberculatus and its Hox gene families provides insights of decapod evolution.</title>
        <authorList>
            <person name="Jeong J.-H."/>
            <person name="Song I."/>
            <person name="Kim S."/>
            <person name="Choi T."/>
            <person name="Kim D."/>
            <person name="Ryu S."/>
            <person name="Kim W."/>
        </authorList>
    </citation>
    <scope>NUCLEOTIDE SEQUENCE [LARGE SCALE GENOMIC DNA]</scope>
    <source>
        <tissue evidence="1">Muscle</tissue>
    </source>
</reference>
<gene>
    <name evidence="1" type="ORF">E2C01_102144</name>
</gene>
<name>A0A5B7KLW7_PORTR</name>
<comment type="caution">
    <text evidence="1">The sequence shown here is derived from an EMBL/GenBank/DDBJ whole genome shotgun (WGS) entry which is preliminary data.</text>
</comment>
<evidence type="ECO:0000313" key="1">
    <source>
        <dbReference type="EMBL" id="MPD06338.1"/>
    </source>
</evidence>
<accession>A0A5B7KLW7</accession>